<evidence type="ECO:0000256" key="1">
    <source>
        <dbReference type="SAM" id="MobiDB-lite"/>
    </source>
</evidence>
<evidence type="ECO:0000313" key="2">
    <source>
        <dbReference type="EMBL" id="GHI58237.1"/>
    </source>
</evidence>
<keyword evidence="3" id="KW-1185">Reference proteome</keyword>
<reference evidence="3" key="1">
    <citation type="submission" date="2023-07" db="EMBL/GenBank/DDBJ databases">
        <title>Whole genome shotgun sequence of Streptomyces achromogenes subsp. rubradiris NBRC 14000.</title>
        <authorList>
            <person name="Komaki H."/>
            <person name="Tamura T."/>
        </authorList>
    </citation>
    <scope>NUCLEOTIDE SEQUENCE [LARGE SCALE GENOMIC DNA]</scope>
    <source>
        <strain evidence="3">NBRC 14000</strain>
    </source>
</reference>
<feature type="region of interest" description="Disordered" evidence="1">
    <location>
        <begin position="88"/>
        <end position="107"/>
    </location>
</feature>
<evidence type="ECO:0000313" key="3">
    <source>
        <dbReference type="Proteomes" id="UP000646738"/>
    </source>
</evidence>
<name>A0ABQ3RQV0_STRRR</name>
<organism evidence="2 3">
    <name type="scientific">Streptomyces rubradiris</name>
    <name type="common">Streptomyces achromogenes subsp. rubradiris</name>
    <dbReference type="NCBI Taxonomy" id="285531"/>
    <lineage>
        <taxon>Bacteria</taxon>
        <taxon>Bacillati</taxon>
        <taxon>Actinomycetota</taxon>
        <taxon>Actinomycetes</taxon>
        <taxon>Kitasatosporales</taxon>
        <taxon>Streptomycetaceae</taxon>
        <taxon>Streptomyces</taxon>
    </lineage>
</organism>
<feature type="compositionally biased region" description="Pro residues" evidence="1">
    <location>
        <begin position="90"/>
        <end position="99"/>
    </location>
</feature>
<proteinExistence type="predicted"/>
<sequence>MLSRRTPPPYRTMSEGERLVPGRAHHRGRRAPGALLTDYRTVLPGLAERLALPQGLLVRMTGTVDPVRFTASLRACLTVFFDQHLRGRHPPLPDGPSPLHPDVRFIG</sequence>
<gene>
    <name evidence="2" type="ORF">Srubr_80830</name>
</gene>
<comment type="caution">
    <text evidence="2">The sequence shown here is derived from an EMBL/GenBank/DDBJ whole genome shotgun (WGS) entry which is preliminary data.</text>
</comment>
<accession>A0ABQ3RQV0</accession>
<dbReference type="Proteomes" id="UP000646738">
    <property type="component" value="Unassembled WGS sequence"/>
</dbReference>
<feature type="compositionally biased region" description="Pro residues" evidence="1">
    <location>
        <begin position="1"/>
        <end position="10"/>
    </location>
</feature>
<dbReference type="EMBL" id="BNEA01000018">
    <property type="protein sequence ID" value="GHI58237.1"/>
    <property type="molecule type" value="Genomic_DNA"/>
</dbReference>
<feature type="region of interest" description="Disordered" evidence="1">
    <location>
        <begin position="1"/>
        <end position="29"/>
    </location>
</feature>
<protein>
    <submittedName>
        <fullName evidence="2">Uncharacterized protein</fullName>
    </submittedName>
</protein>